<dbReference type="GeneID" id="66131055"/>
<dbReference type="EMBL" id="AP019781">
    <property type="protein sequence ID" value="BBL68352.1"/>
    <property type="molecule type" value="Genomic_DNA"/>
</dbReference>
<protein>
    <submittedName>
        <fullName evidence="1">Uncharacterized protein</fullName>
    </submittedName>
</protein>
<gene>
    <name evidence="1" type="ORF">MchiMG62_15330</name>
</gene>
<evidence type="ECO:0000313" key="1">
    <source>
        <dbReference type="EMBL" id="BBL68352.1"/>
    </source>
</evidence>
<dbReference type="Proteomes" id="UP000824969">
    <property type="component" value="Chromosome"/>
</dbReference>
<organism evidence="1 2">
    <name type="scientific">Methanoculleus chikugoensis</name>
    <dbReference type="NCBI Taxonomy" id="118126"/>
    <lineage>
        <taxon>Archaea</taxon>
        <taxon>Methanobacteriati</taxon>
        <taxon>Methanobacteriota</taxon>
        <taxon>Stenosarchaea group</taxon>
        <taxon>Methanomicrobia</taxon>
        <taxon>Methanomicrobiales</taxon>
        <taxon>Methanomicrobiaceae</taxon>
        <taxon>Methanoculleus</taxon>
    </lineage>
</organism>
<accession>A0ABN5XHX0</accession>
<sequence length="115" mass="12659">MARILSERDVTILKKSAPECTGLVCAGSGGPYRSILPPLANHYAADLADFWERLERLNDDDLRYLVGLILDGSESLGCVPCGHVEVFLTFVTDRLGRDTALSILQRYESEDGCAR</sequence>
<evidence type="ECO:0000313" key="2">
    <source>
        <dbReference type="Proteomes" id="UP000824969"/>
    </source>
</evidence>
<proteinExistence type="predicted"/>
<keyword evidence="2" id="KW-1185">Reference proteome</keyword>
<dbReference type="RefSeq" id="WP_221056476.1">
    <property type="nucleotide sequence ID" value="NZ_AP019781.1"/>
</dbReference>
<reference evidence="1 2" key="1">
    <citation type="submission" date="2019-06" db="EMBL/GenBank/DDBJ databases">
        <title>Complete genome sequence of Methanoculleus chikugoensis strain MG62.</title>
        <authorList>
            <person name="Asakawa S."/>
            <person name="Dianou D."/>
        </authorList>
    </citation>
    <scope>NUCLEOTIDE SEQUENCE [LARGE SCALE GENOMIC DNA]</scope>
    <source>
        <strain evidence="1 2">MG62</strain>
    </source>
</reference>
<name>A0ABN5XHX0_9EURY</name>